<protein>
    <submittedName>
        <fullName evidence="9">Putative Zn-dependent protease, contains TPR repeats</fullName>
    </submittedName>
</protein>
<evidence type="ECO:0000256" key="4">
    <source>
        <dbReference type="ARBA" id="ARBA00022801"/>
    </source>
</evidence>
<dbReference type="InterPro" id="IPR011990">
    <property type="entry name" value="TPR-like_helical_dom_sf"/>
</dbReference>
<reference evidence="10" key="1">
    <citation type="submission" date="2017-02" db="EMBL/GenBank/DDBJ databases">
        <authorList>
            <person name="Varghese N."/>
            <person name="Submissions S."/>
        </authorList>
    </citation>
    <scope>NUCLEOTIDE SEQUENCE [LARGE SCALE GENOMIC DNA]</scope>
    <source>
        <strain evidence="10">DSM 3072</strain>
    </source>
</reference>
<dbReference type="Pfam" id="PF01435">
    <property type="entry name" value="Peptidase_M48"/>
    <property type="match status" value="1"/>
</dbReference>
<keyword evidence="7" id="KW-0732">Signal</keyword>
<name>A0A1T4VW07_9GAMM</name>
<proteinExistence type="predicted"/>
<evidence type="ECO:0000313" key="10">
    <source>
        <dbReference type="Proteomes" id="UP000242432"/>
    </source>
</evidence>
<dbReference type="Proteomes" id="UP000242432">
    <property type="component" value="Unassembled WGS sequence"/>
</dbReference>
<comment type="cofactor">
    <cofactor evidence="1">
        <name>Zn(2+)</name>
        <dbReference type="ChEBI" id="CHEBI:29105"/>
    </cofactor>
</comment>
<gene>
    <name evidence="9" type="ORF">SAMN02745213_02177</name>
</gene>
<dbReference type="Gene3D" id="1.25.40.10">
    <property type="entry name" value="Tetratricopeptide repeat domain"/>
    <property type="match status" value="1"/>
</dbReference>
<dbReference type="GO" id="GO:0004222">
    <property type="term" value="F:metalloendopeptidase activity"/>
    <property type="evidence" value="ECO:0007669"/>
    <property type="project" value="InterPro"/>
</dbReference>
<accession>A0A1T4VW07</accession>
<dbReference type="STRING" id="83771.SAMN02910357_02385"/>
<feature type="signal peptide" evidence="7">
    <location>
        <begin position="1"/>
        <end position="24"/>
    </location>
</feature>
<dbReference type="InterPro" id="IPR001915">
    <property type="entry name" value="Peptidase_M48"/>
</dbReference>
<keyword evidence="6" id="KW-0482">Metalloprotease</keyword>
<evidence type="ECO:0000259" key="8">
    <source>
        <dbReference type="Pfam" id="PF01435"/>
    </source>
</evidence>
<evidence type="ECO:0000256" key="7">
    <source>
        <dbReference type="SAM" id="SignalP"/>
    </source>
</evidence>
<dbReference type="AlphaFoldDB" id="A0A1T4VW07"/>
<dbReference type="PANTHER" id="PTHR22726">
    <property type="entry name" value="METALLOENDOPEPTIDASE OMA1"/>
    <property type="match status" value="1"/>
</dbReference>
<dbReference type="RefSeq" id="WP_078929482.1">
    <property type="nucleotide sequence ID" value="NZ_FUXX01000056.1"/>
</dbReference>
<keyword evidence="3" id="KW-0479">Metal-binding</keyword>
<dbReference type="Gene3D" id="3.30.2010.10">
    <property type="entry name" value="Metalloproteases ('zincins'), catalytic domain"/>
    <property type="match status" value="1"/>
</dbReference>
<dbReference type="SUPFAM" id="SSF81901">
    <property type="entry name" value="HCP-like"/>
    <property type="match status" value="1"/>
</dbReference>
<evidence type="ECO:0000256" key="5">
    <source>
        <dbReference type="ARBA" id="ARBA00022833"/>
    </source>
</evidence>
<dbReference type="GO" id="GO:0051603">
    <property type="term" value="P:proteolysis involved in protein catabolic process"/>
    <property type="evidence" value="ECO:0007669"/>
    <property type="project" value="TreeGrafter"/>
</dbReference>
<dbReference type="SMART" id="SM00028">
    <property type="entry name" value="TPR"/>
    <property type="match status" value="2"/>
</dbReference>
<evidence type="ECO:0000256" key="3">
    <source>
        <dbReference type="ARBA" id="ARBA00022723"/>
    </source>
</evidence>
<evidence type="ECO:0000313" key="9">
    <source>
        <dbReference type="EMBL" id="SKA69200.1"/>
    </source>
</evidence>
<evidence type="ECO:0000256" key="1">
    <source>
        <dbReference type="ARBA" id="ARBA00001947"/>
    </source>
</evidence>
<keyword evidence="10" id="KW-1185">Reference proteome</keyword>
<dbReference type="EMBL" id="FUXX01000056">
    <property type="protein sequence ID" value="SKA69200.1"/>
    <property type="molecule type" value="Genomic_DNA"/>
</dbReference>
<dbReference type="PANTHER" id="PTHR22726:SF1">
    <property type="entry name" value="METALLOENDOPEPTIDASE OMA1, MITOCHONDRIAL"/>
    <property type="match status" value="1"/>
</dbReference>
<dbReference type="InterPro" id="IPR051156">
    <property type="entry name" value="Mito/Outer_Membr_Metalloprot"/>
</dbReference>
<keyword evidence="5" id="KW-0862">Zinc</keyword>
<feature type="chain" id="PRO_5010581664" evidence="7">
    <location>
        <begin position="25"/>
        <end position="480"/>
    </location>
</feature>
<dbReference type="GO" id="GO:0016020">
    <property type="term" value="C:membrane"/>
    <property type="evidence" value="ECO:0007669"/>
    <property type="project" value="TreeGrafter"/>
</dbReference>
<dbReference type="Pfam" id="PF14559">
    <property type="entry name" value="TPR_19"/>
    <property type="match status" value="1"/>
</dbReference>
<organism evidence="9 10">
    <name type="scientific">Succinivibrio dextrinosolvens DSM 3072</name>
    <dbReference type="NCBI Taxonomy" id="1123324"/>
    <lineage>
        <taxon>Bacteria</taxon>
        <taxon>Pseudomonadati</taxon>
        <taxon>Pseudomonadota</taxon>
        <taxon>Gammaproteobacteria</taxon>
        <taxon>Aeromonadales</taxon>
        <taxon>Succinivibrionaceae</taxon>
        <taxon>Succinivibrio</taxon>
    </lineage>
</organism>
<dbReference type="InterPro" id="IPR019734">
    <property type="entry name" value="TPR_rpt"/>
</dbReference>
<feature type="domain" description="Peptidase M48" evidence="8">
    <location>
        <begin position="73"/>
        <end position="255"/>
    </location>
</feature>
<keyword evidence="2 9" id="KW-0645">Protease</keyword>
<dbReference type="GO" id="GO:0046872">
    <property type="term" value="F:metal ion binding"/>
    <property type="evidence" value="ECO:0007669"/>
    <property type="project" value="UniProtKB-KW"/>
</dbReference>
<sequence length="480" mass="53667">MIRSVKQSIASVVSAVFLSTAVHAADNISIPEMGTAGVRGMTVQAERLYGEYFMRKARGAGAISYDPVMTEFINSVGQKLILSANNVYFPFEFFLSADPTLNASAFLGGKVQVNAGLFHYTDNEDEFASVLAHEISHITQRHIARFIEEQSDRGAISIASIIGSIAIALINPTVGAAAFSTTAGIMSQSGINFTRDNEYEADRIGIYVLEKAGYNPMAMSSLFKKLFSMQGNINSAYALLIDHPLSEIRVAEAYNRAKNMPQRKNSNDPNFMLAKARVDVRYMNLKLNDFKERLLKAEKVNHYYKNYALALIYYGEKNYSKAIDYLEKLSSLSSNDFIVDLYTDIDIERGKYDSAISRLRTIYAKKPFDSAIAVNLANAYLKAKQGKQAQAVLEKFLQKYPNDSFANEMLTESFLLQKNKCQALITHAQTLALKADYNKAFNSLNDAMHTCKGSYSQIARAKFAKISDQKDFDEKLEKRR</sequence>
<evidence type="ECO:0000256" key="2">
    <source>
        <dbReference type="ARBA" id="ARBA00022670"/>
    </source>
</evidence>
<evidence type="ECO:0000256" key="6">
    <source>
        <dbReference type="ARBA" id="ARBA00023049"/>
    </source>
</evidence>
<keyword evidence="4" id="KW-0378">Hydrolase</keyword>